<evidence type="ECO:0000313" key="1">
    <source>
        <dbReference type="EMBL" id="CDT23295.1"/>
    </source>
</evidence>
<proteinExistence type="predicted"/>
<dbReference type="EMBL" id="LK933005">
    <property type="protein sequence ID" value="CDT23295.1"/>
    <property type="molecule type" value="Genomic_DNA"/>
</dbReference>
<gene>
    <name evidence="1" type="ORF">BN1095_340356</name>
</gene>
<name>A0A069ATG2_CLODI</name>
<sequence>MFKVERYFSGSVVDNLIEDDLTCRNYLALYCCLLGITKNGKKIYPKPEKMLAEFGVKKDRKIKKELPVRIRNVNTGEVKQFESIDGAACFLRLKYQAVYQAIKKKVKLEVAGKLNILRRNNGSFKDRIYN</sequence>
<accession>A0A069ATG2</accession>
<reference evidence="1" key="1">
    <citation type="submission" date="2014-07" db="EMBL/GenBank/DDBJ databases">
        <authorList>
            <person name="Monot Marc"/>
        </authorList>
    </citation>
    <scope>NUCLEOTIDE SEQUENCE</scope>
    <source>
        <strain evidence="1">7032989</strain>
    </source>
</reference>
<protein>
    <submittedName>
        <fullName evidence="1">Uncharacterized protein</fullName>
    </submittedName>
</protein>
<organism evidence="1">
    <name type="scientific">Clostridioides difficile</name>
    <name type="common">Peptoclostridium difficile</name>
    <dbReference type="NCBI Taxonomy" id="1496"/>
    <lineage>
        <taxon>Bacteria</taxon>
        <taxon>Bacillati</taxon>
        <taxon>Bacillota</taxon>
        <taxon>Clostridia</taxon>
        <taxon>Peptostreptococcales</taxon>
        <taxon>Peptostreptococcaceae</taxon>
        <taxon>Clostridioides</taxon>
    </lineage>
</organism>
<dbReference type="AlphaFoldDB" id="A0A069ATG2"/>